<dbReference type="InterPro" id="IPR011006">
    <property type="entry name" value="CheY-like_superfamily"/>
</dbReference>
<dbReference type="InterPro" id="IPR038377">
    <property type="entry name" value="Na/Glc_symporter_sf"/>
</dbReference>
<dbReference type="Proteomes" id="UP000753724">
    <property type="component" value="Unassembled WGS sequence"/>
</dbReference>
<feature type="transmembrane region" description="Helical" evidence="14">
    <location>
        <begin position="285"/>
        <end position="308"/>
    </location>
</feature>
<evidence type="ECO:0000256" key="9">
    <source>
        <dbReference type="ARBA" id="ARBA00022989"/>
    </source>
</evidence>
<evidence type="ECO:0000256" key="7">
    <source>
        <dbReference type="ARBA" id="ARBA00022692"/>
    </source>
</evidence>
<keyword evidence="13" id="KW-0175">Coiled coil</keyword>
<dbReference type="Pfam" id="PF00512">
    <property type="entry name" value="HisKA"/>
    <property type="match status" value="1"/>
</dbReference>
<evidence type="ECO:0000256" key="4">
    <source>
        <dbReference type="ARBA" id="ARBA00012438"/>
    </source>
</evidence>
<evidence type="ECO:0000313" key="18">
    <source>
        <dbReference type="Proteomes" id="UP000753724"/>
    </source>
</evidence>
<feature type="transmembrane region" description="Helical" evidence="14">
    <location>
        <begin position="496"/>
        <end position="521"/>
    </location>
</feature>
<dbReference type="Gene3D" id="1.20.1730.10">
    <property type="entry name" value="Sodium/glucose cotransporter"/>
    <property type="match status" value="1"/>
</dbReference>
<dbReference type="Pfam" id="PF02518">
    <property type="entry name" value="HATPase_c"/>
    <property type="match status" value="1"/>
</dbReference>
<feature type="transmembrane region" description="Helical" evidence="14">
    <location>
        <begin position="418"/>
        <end position="441"/>
    </location>
</feature>
<keyword evidence="18" id="KW-1185">Reference proteome</keyword>
<keyword evidence="6" id="KW-0808">Transferase</keyword>
<reference evidence="18" key="1">
    <citation type="submission" date="2020-01" db="EMBL/GenBank/DDBJ databases">
        <title>Sphingomonas sp. strain CSW-10.</title>
        <authorList>
            <person name="Chen W.-M."/>
        </authorList>
    </citation>
    <scope>NUCLEOTIDE SEQUENCE [LARGE SCALE GENOMIC DNA]</scope>
    <source>
        <strain evidence="18">FSY-8</strain>
    </source>
</reference>
<evidence type="ECO:0000256" key="5">
    <source>
        <dbReference type="ARBA" id="ARBA00022553"/>
    </source>
</evidence>
<dbReference type="CDD" id="cd00082">
    <property type="entry name" value="HisKA"/>
    <property type="match status" value="1"/>
</dbReference>
<dbReference type="SUPFAM" id="SSF55874">
    <property type="entry name" value="ATPase domain of HSP90 chaperone/DNA topoisomerase II/histidine kinase"/>
    <property type="match status" value="1"/>
</dbReference>
<dbReference type="EMBL" id="JAAAPO010000003">
    <property type="protein sequence ID" value="NBC36876.1"/>
    <property type="molecule type" value="Genomic_DNA"/>
</dbReference>
<evidence type="ECO:0000256" key="3">
    <source>
        <dbReference type="ARBA" id="ARBA00006434"/>
    </source>
</evidence>
<gene>
    <name evidence="17" type="ORF">GTZ99_09935</name>
</gene>
<keyword evidence="9 14" id="KW-1133">Transmembrane helix</keyword>
<keyword evidence="10" id="KW-0902">Two-component regulatory system</keyword>
<dbReference type="InterPro" id="IPR001734">
    <property type="entry name" value="Na/solute_symporter"/>
</dbReference>
<evidence type="ECO:0000256" key="8">
    <source>
        <dbReference type="ARBA" id="ARBA00022777"/>
    </source>
</evidence>
<feature type="transmembrane region" description="Helical" evidence="14">
    <location>
        <begin position="48"/>
        <end position="68"/>
    </location>
</feature>
<dbReference type="InterPro" id="IPR004358">
    <property type="entry name" value="Sig_transdc_His_kin-like_C"/>
</dbReference>
<dbReference type="InterPro" id="IPR035965">
    <property type="entry name" value="PAS-like_dom_sf"/>
</dbReference>
<evidence type="ECO:0000256" key="2">
    <source>
        <dbReference type="ARBA" id="ARBA00004141"/>
    </source>
</evidence>
<feature type="transmembrane region" description="Helical" evidence="14">
    <location>
        <begin position="393"/>
        <end position="412"/>
    </location>
</feature>
<evidence type="ECO:0000313" key="17">
    <source>
        <dbReference type="EMBL" id="NBC36876.1"/>
    </source>
</evidence>
<evidence type="ECO:0000256" key="13">
    <source>
        <dbReference type="SAM" id="Coils"/>
    </source>
</evidence>
<accession>A0ABW9XEB0</accession>
<feature type="transmembrane region" description="Helical" evidence="14">
    <location>
        <begin position="201"/>
        <end position="222"/>
    </location>
</feature>
<dbReference type="SUPFAM" id="SSF47384">
    <property type="entry name" value="Homodimeric domain of signal transducing histidine kinase"/>
    <property type="match status" value="1"/>
</dbReference>
<dbReference type="PROSITE" id="PS50283">
    <property type="entry name" value="NA_SOLUT_SYMP_3"/>
    <property type="match status" value="1"/>
</dbReference>
<name>A0ABW9XEB0_9SPHN</name>
<evidence type="ECO:0000259" key="16">
    <source>
        <dbReference type="PROSITE" id="PS50110"/>
    </source>
</evidence>
<feature type="transmembrane region" description="Helical" evidence="14">
    <location>
        <begin position="155"/>
        <end position="181"/>
    </location>
</feature>
<proteinExistence type="inferred from homology"/>
<feature type="modified residue" description="4-aspartylphosphate" evidence="12">
    <location>
        <position position="1080"/>
    </location>
</feature>
<feature type="domain" description="Response regulatory" evidence="16">
    <location>
        <begin position="1031"/>
        <end position="1186"/>
    </location>
</feature>
<dbReference type="CDD" id="cd00130">
    <property type="entry name" value="PAS"/>
    <property type="match status" value="1"/>
</dbReference>
<comment type="subcellular location">
    <subcellularLocation>
        <location evidence="2">Membrane</location>
        <topology evidence="2">Multi-pass membrane protein</topology>
    </subcellularLocation>
</comment>
<organism evidence="17 18">
    <name type="scientific">Novosphingobium ovatum</name>
    <dbReference type="NCBI Taxonomy" id="1908523"/>
    <lineage>
        <taxon>Bacteria</taxon>
        <taxon>Pseudomonadati</taxon>
        <taxon>Pseudomonadota</taxon>
        <taxon>Alphaproteobacteria</taxon>
        <taxon>Sphingomonadales</taxon>
        <taxon>Sphingomonadaceae</taxon>
        <taxon>Novosphingobium</taxon>
    </lineage>
</organism>
<feature type="transmembrane region" description="Helical" evidence="14">
    <location>
        <begin position="453"/>
        <end position="476"/>
    </location>
</feature>
<dbReference type="CDD" id="cd00156">
    <property type="entry name" value="REC"/>
    <property type="match status" value="1"/>
</dbReference>
<feature type="transmembrane region" description="Helical" evidence="14">
    <location>
        <begin position="243"/>
        <end position="265"/>
    </location>
</feature>
<evidence type="ECO:0000256" key="11">
    <source>
        <dbReference type="ARBA" id="ARBA00023136"/>
    </source>
</evidence>
<feature type="transmembrane region" description="Helical" evidence="14">
    <location>
        <begin position="75"/>
        <end position="96"/>
    </location>
</feature>
<evidence type="ECO:0000256" key="6">
    <source>
        <dbReference type="ARBA" id="ARBA00022679"/>
    </source>
</evidence>
<dbReference type="InterPro" id="IPR000014">
    <property type="entry name" value="PAS"/>
</dbReference>
<feature type="domain" description="Histidine kinase" evidence="15">
    <location>
        <begin position="788"/>
        <end position="1007"/>
    </location>
</feature>
<evidence type="ECO:0000259" key="15">
    <source>
        <dbReference type="PROSITE" id="PS50109"/>
    </source>
</evidence>
<evidence type="ECO:0000256" key="14">
    <source>
        <dbReference type="SAM" id="Phobius"/>
    </source>
</evidence>
<dbReference type="GO" id="GO:0016301">
    <property type="term" value="F:kinase activity"/>
    <property type="evidence" value="ECO:0007669"/>
    <property type="project" value="UniProtKB-KW"/>
</dbReference>
<evidence type="ECO:0000256" key="10">
    <source>
        <dbReference type="ARBA" id="ARBA00023012"/>
    </source>
</evidence>
<comment type="caution">
    <text evidence="17">The sequence shown here is derived from an EMBL/GenBank/DDBJ whole genome shotgun (WGS) entry which is preliminary data.</text>
</comment>
<comment type="similarity">
    <text evidence="3">Belongs to the sodium:solute symporter (SSF) (TC 2.A.21) family.</text>
</comment>
<dbReference type="SMART" id="SM00388">
    <property type="entry name" value="HisKA"/>
    <property type="match status" value="1"/>
</dbReference>
<dbReference type="Gene3D" id="3.40.50.2300">
    <property type="match status" value="2"/>
</dbReference>
<feature type="coiled-coil region" evidence="13">
    <location>
        <begin position="754"/>
        <end position="781"/>
    </location>
</feature>
<evidence type="ECO:0000256" key="1">
    <source>
        <dbReference type="ARBA" id="ARBA00000085"/>
    </source>
</evidence>
<dbReference type="Gene3D" id="1.10.287.130">
    <property type="match status" value="1"/>
</dbReference>
<dbReference type="InterPro" id="IPR003594">
    <property type="entry name" value="HATPase_dom"/>
</dbReference>
<feature type="transmembrane region" description="Helical" evidence="14">
    <location>
        <begin position="124"/>
        <end position="143"/>
    </location>
</feature>
<dbReference type="PANTHER" id="PTHR43711">
    <property type="entry name" value="TWO-COMPONENT HISTIDINE KINASE"/>
    <property type="match status" value="1"/>
</dbReference>
<dbReference type="InterPro" id="IPR003661">
    <property type="entry name" value="HisK_dim/P_dom"/>
</dbReference>
<comment type="catalytic activity">
    <reaction evidence="1">
        <text>ATP + protein L-histidine = ADP + protein N-phospho-L-histidine.</text>
        <dbReference type="EC" id="2.7.13.3"/>
    </reaction>
</comment>
<keyword evidence="8 17" id="KW-0418">Kinase</keyword>
<dbReference type="InterPro" id="IPR036890">
    <property type="entry name" value="HATPase_C_sf"/>
</dbReference>
<dbReference type="EC" id="2.7.13.3" evidence="4"/>
<dbReference type="SUPFAM" id="SSF55785">
    <property type="entry name" value="PYP-like sensor domain (PAS domain)"/>
    <property type="match status" value="1"/>
</dbReference>
<sequence length="1191" mass="125804">MSVGWVALFALAWIGILFAVAALAEARNTAPKGALLPLTRGRSPRLRLIAYTLALGVYCSSWTIYGAVGSAVRDGWNYLPIYLAPILLLCLAPRFLSRLSAAVAEEQATTVSDFIAARFGHDGVVARLVTLIALAGTVPYMALQLRSIGTAAMMLTGAPVMAGAMMAAAVVLAAFAILFGARRFERAGRSEGMVYAIGLESLIKITALLLVAGLAVSVVSAVDEERLQAGLSQLANRFQPGRIGLETMVISAISALAVLVLPRQFYMGLVEAREPADLPRARWGVAAYLAVMALAVLPIALAGVVVMGDSVRPDFYVLGLPLATGHGGIAIAALIGGISAAAAMVVTDATALATMVSNDLLFPTLIRSVMGRGGQEGAGSDLAAGALGRRMLLVRRATILGVVALALAWAQMVSARESLASIGLVAFAAMAQFSPHLVLAVSGGPMGRRRDPIAARLSLMTGFALWFYTLALPMVLPDGWREWLAGTALDPLRLFGIGRAGPIVHGVFWSLGANMVVYAAVAARRMEASPLPLFERWQRRVTDLSDLRDLTASFIGRERAEIEFPSAQRGMPVDRRSAQRARALIAAVVGTSSARALVASALAGGTMSLADVTRLLDERSHSLGFSRALLAATFENMDSGISVVDAELNLVAWNSRYEQLFAYPPGLLYVGAPVANLIRHNAMRGDFGPGDVETHVIKRLTHLRRGQEYTFERHRPDGRVIKMVGGPMPGGGYVTSFIDITGEARMRAALEQALTGLEARVVERTAELSEANRRLAQADRDKTRFLAAASHDLLQPLHAARLFSAALGREVPAHAQGLVGRVDSAILAAEDLLRALLDISKYDAGGVMARPEPLALGPFLHGLVEGLRPMADAKHLRLRLVMPGDGVTLHTDPGLLRSLLQNFLVNALRYTVTGGVVVGVRLRGRAAARGGGAMARIDVVDTGVGIAPDQIEAIFGEFTRLGEVEAEGLGLGLALSRRISRLLGARIEVVSNPGRGSRFSLWLPLDMGLVAAPVALAGPVLATGVLVPPQTVLVLDNDPRTVEATTTLLAAMGHHPLGAYDGDSARALARAHAIDAMLADFRLTGASGDSRVEAVVEEDAEVGEDDALRGVAWLAEAGLRETGRTSAEDGLDVVASVRAMHPDLPALLITAESHPAIRARATDLGVAMHAKPISPQVIEVFMAQVAARKIG</sequence>
<dbReference type="Gene3D" id="3.30.565.10">
    <property type="entry name" value="Histidine kinase-like ATPase, C-terminal domain"/>
    <property type="match status" value="1"/>
</dbReference>
<keyword evidence="5 12" id="KW-0597">Phosphoprotein</keyword>
<dbReference type="InterPro" id="IPR050736">
    <property type="entry name" value="Sensor_HK_Regulatory"/>
</dbReference>
<dbReference type="PROSITE" id="PS50109">
    <property type="entry name" value="HIS_KIN"/>
    <property type="match status" value="1"/>
</dbReference>
<dbReference type="RefSeq" id="WP_161718329.1">
    <property type="nucleotide sequence ID" value="NZ_JAAAPO010000003.1"/>
</dbReference>
<dbReference type="PRINTS" id="PR00344">
    <property type="entry name" value="BCTRLSENSOR"/>
</dbReference>
<dbReference type="InterPro" id="IPR005467">
    <property type="entry name" value="His_kinase_dom"/>
</dbReference>
<feature type="transmembrane region" description="Helical" evidence="14">
    <location>
        <begin position="584"/>
        <end position="610"/>
    </location>
</feature>
<dbReference type="InterPro" id="IPR001789">
    <property type="entry name" value="Sig_transdc_resp-reg_receiver"/>
</dbReference>
<keyword evidence="11 14" id="KW-0472">Membrane</keyword>
<dbReference type="InterPro" id="IPR036097">
    <property type="entry name" value="HisK_dim/P_sf"/>
</dbReference>
<protein>
    <recommendedName>
        <fullName evidence="4">histidine kinase</fullName>
        <ecNumber evidence="4">2.7.13.3</ecNumber>
    </recommendedName>
</protein>
<dbReference type="Gene3D" id="3.30.450.20">
    <property type="entry name" value="PAS domain"/>
    <property type="match status" value="1"/>
</dbReference>
<dbReference type="Pfam" id="PF12860">
    <property type="entry name" value="PAS_7"/>
    <property type="match status" value="1"/>
</dbReference>
<dbReference type="PANTHER" id="PTHR43711:SF1">
    <property type="entry name" value="HISTIDINE KINASE 1"/>
    <property type="match status" value="1"/>
</dbReference>
<dbReference type="PROSITE" id="PS50110">
    <property type="entry name" value="RESPONSE_REGULATORY"/>
    <property type="match status" value="1"/>
</dbReference>
<dbReference type="SUPFAM" id="SSF52172">
    <property type="entry name" value="CheY-like"/>
    <property type="match status" value="2"/>
</dbReference>
<dbReference type="SMART" id="SM00387">
    <property type="entry name" value="HATPase_c"/>
    <property type="match status" value="1"/>
</dbReference>
<evidence type="ECO:0000256" key="12">
    <source>
        <dbReference type="PROSITE-ProRule" id="PRU00169"/>
    </source>
</evidence>
<keyword evidence="7 14" id="KW-0812">Transmembrane</keyword>